<keyword evidence="2" id="KW-1185">Reference proteome</keyword>
<reference evidence="1 2" key="1">
    <citation type="journal article" date="2004" name="Nucleic Acids Res.">
        <title>Thermoadaptation trait revealed by the genome sequence of thermophilic Geobacillus kaustophilus.</title>
        <authorList>
            <person name="Takami H."/>
            <person name="Takaki Y."/>
            <person name="Chee G.J."/>
            <person name="Nishi S."/>
            <person name="Shimamura S."/>
            <person name="Suzuki H."/>
            <person name="Matsui S."/>
            <person name="Uchiyama I."/>
        </authorList>
    </citation>
    <scope>NUCLEOTIDE SEQUENCE [LARGE SCALE GENOMIC DNA]</scope>
    <source>
        <strain evidence="1 2">HTA426</strain>
    </source>
</reference>
<protein>
    <submittedName>
        <fullName evidence="1">Uncharacterized protein</fullName>
    </submittedName>
</protein>
<organism evidence="1 2">
    <name type="scientific">Geobacillus kaustophilus (strain HTA426)</name>
    <dbReference type="NCBI Taxonomy" id="235909"/>
    <lineage>
        <taxon>Bacteria</taxon>
        <taxon>Bacillati</taxon>
        <taxon>Bacillota</taxon>
        <taxon>Bacilli</taxon>
        <taxon>Bacillales</taxon>
        <taxon>Anoxybacillaceae</taxon>
        <taxon>Geobacillus</taxon>
        <taxon>Geobacillus thermoleovorans group</taxon>
    </lineage>
</organism>
<evidence type="ECO:0000313" key="1">
    <source>
        <dbReference type="EMBL" id="BAD76180.1"/>
    </source>
</evidence>
<dbReference type="Proteomes" id="UP000001172">
    <property type="component" value="Chromosome"/>
</dbReference>
<evidence type="ECO:0000313" key="2">
    <source>
        <dbReference type="Proteomes" id="UP000001172"/>
    </source>
</evidence>
<dbReference type="EMBL" id="BA000043">
    <property type="protein sequence ID" value="BAD76180.1"/>
    <property type="molecule type" value="Genomic_DNA"/>
</dbReference>
<proteinExistence type="predicted"/>
<dbReference type="AlphaFoldDB" id="Q5KYQ6"/>
<dbReference type="KEGG" id="gka:GK1895"/>
<sequence>MSFHPNSLIKRDNKRKLLFPFISPLKNVPKVNVIQTLLGHLQDCRKPPFGQYPLQPSSSELPTTYASLRGGGLQATCACSPNGKPHTRTLYAFLRSEGVCSNHRRSYSFSLAIANRNSSPAYSLVCALHVP</sequence>
<accession>Q5KYQ6</accession>
<dbReference type="HOGENOM" id="CLU_1924552_0_0_9"/>
<gene>
    <name evidence="1" type="ordered locus">GK1895</name>
</gene>
<name>Q5KYQ6_GEOKA</name>